<evidence type="ECO:0000256" key="1">
    <source>
        <dbReference type="SAM" id="SignalP"/>
    </source>
</evidence>
<dbReference type="Proteomes" id="UP000198287">
    <property type="component" value="Unassembled WGS sequence"/>
</dbReference>
<dbReference type="AlphaFoldDB" id="A0A226E9F1"/>
<evidence type="ECO:0000313" key="2">
    <source>
        <dbReference type="EMBL" id="OXA54185.1"/>
    </source>
</evidence>
<name>A0A226E9F1_FOLCA</name>
<feature type="signal peptide" evidence="1">
    <location>
        <begin position="1"/>
        <end position="26"/>
    </location>
</feature>
<keyword evidence="3" id="KW-1185">Reference proteome</keyword>
<dbReference type="EMBL" id="LNIX01000005">
    <property type="protein sequence ID" value="OXA54185.1"/>
    <property type="molecule type" value="Genomic_DNA"/>
</dbReference>
<keyword evidence="1" id="KW-0732">Signal</keyword>
<comment type="caution">
    <text evidence="2">The sequence shown here is derived from an EMBL/GenBank/DDBJ whole genome shotgun (WGS) entry which is preliminary data.</text>
</comment>
<evidence type="ECO:0000313" key="3">
    <source>
        <dbReference type="Proteomes" id="UP000198287"/>
    </source>
</evidence>
<feature type="chain" id="PRO_5013030970" evidence="1">
    <location>
        <begin position="27"/>
        <end position="269"/>
    </location>
</feature>
<reference evidence="2 3" key="1">
    <citation type="submission" date="2015-12" db="EMBL/GenBank/DDBJ databases">
        <title>The genome of Folsomia candida.</title>
        <authorList>
            <person name="Faddeeva A."/>
            <person name="Derks M.F."/>
            <person name="Anvar Y."/>
            <person name="Smit S."/>
            <person name="Van Straalen N."/>
            <person name="Roelofs D."/>
        </authorList>
    </citation>
    <scope>NUCLEOTIDE SEQUENCE [LARGE SCALE GENOMIC DNA]</scope>
    <source>
        <strain evidence="2 3">VU population</strain>
        <tissue evidence="2">Whole body</tissue>
    </source>
</reference>
<accession>A0A226E9F1</accession>
<protein>
    <submittedName>
        <fullName evidence="2">Uncharacterized protein</fullName>
    </submittedName>
</protein>
<proteinExistence type="predicted"/>
<sequence length="269" mass="29719">MQFFDKMHYFTLPLLLAAATLGPLAALARSGNPTEPTSTLPQSYYLQFILANSLQLGESCSWNDEAFRQAGMRQMRKFPKDSKESDQVFDSIVSNTVEKRRTFCVLKEMLVCDKNTATCVCGEVDVQVSLGVRYKPTDYVAELDANTGANVCRYSRGTACIPEQATTGADTFEAKCAQGLSCTYVKDGTTCTTASTVNYLVDSLQKKLTYEEYTEGILTGKMCQCAKEDNTGTDDNNNWNGRFKRSLSGDDDTYARAKAALLSPRVMEL</sequence>
<organism evidence="2 3">
    <name type="scientific">Folsomia candida</name>
    <name type="common">Springtail</name>
    <dbReference type="NCBI Taxonomy" id="158441"/>
    <lineage>
        <taxon>Eukaryota</taxon>
        <taxon>Metazoa</taxon>
        <taxon>Ecdysozoa</taxon>
        <taxon>Arthropoda</taxon>
        <taxon>Hexapoda</taxon>
        <taxon>Collembola</taxon>
        <taxon>Entomobryomorpha</taxon>
        <taxon>Isotomoidea</taxon>
        <taxon>Isotomidae</taxon>
        <taxon>Proisotominae</taxon>
        <taxon>Folsomia</taxon>
    </lineage>
</organism>
<gene>
    <name evidence="2" type="ORF">Fcan01_10941</name>
</gene>